<name>L0A8S2_CALLD</name>
<organism evidence="6 7">
    <name type="scientific">Caldisphaera lagunensis (strain DSM 15908 / JCM 11604 / ANMR 0165 / IC-154)</name>
    <dbReference type="NCBI Taxonomy" id="1056495"/>
    <lineage>
        <taxon>Archaea</taxon>
        <taxon>Thermoproteota</taxon>
        <taxon>Thermoprotei</taxon>
        <taxon>Acidilobales</taxon>
        <taxon>Caldisphaeraceae</taxon>
        <taxon>Caldisphaera</taxon>
    </lineage>
</organism>
<protein>
    <submittedName>
        <fullName evidence="6">Aromatic ring hydroxylase</fullName>
    </submittedName>
</protein>
<dbReference type="GeneID" id="14211285"/>
<proteinExistence type="predicted"/>
<keyword evidence="1" id="KW-0285">Flavoprotein</keyword>
<feature type="domain" description="HpaB/PvcC/4-BUDH C-terminal" evidence="4">
    <location>
        <begin position="285"/>
        <end position="464"/>
    </location>
</feature>
<dbReference type="HOGENOM" id="CLU_023920_1_0_2"/>
<dbReference type="Proteomes" id="UP000010469">
    <property type="component" value="Chromosome"/>
</dbReference>
<dbReference type="InParanoid" id="L0A8S2"/>
<dbReference type="InterPro" id="IPR024719">
    <property type="entry name" value="HpaB/PvcC/4-BUDH_C"/>
</dbReference>
<keyword evidence="2" id="KW-0274">FAD</keyword>
<dbReference type="PIRSF" id="PIRSF000331">
    <property type="entry name" value="HpaA_HpaB"/>
    <property type="match status" value="1"/>
</dbReference>
<evidence type="ECO:0000256" key="2">
    <source>
        <dbReference type="ARBA" id="ARBA00022827"/>
    </source>
</evidence>
<dbReference type="InterPro" id="IPR004925">
    <property type="entry name" value="HpaB/PvcC/4-BUDH"/>
</dbReference>
<dbReference type="SUPFAM" id="SSF47203">
    <property type="entry name" value="Acyl-CoA dehydrogenase C-terminal domain-like"/>
    <property type="match status" value="1"/>
</dbReference>
<evidence type="ECO:0000313" key="7">
    <source>
        <dbReference type="Proteomes" id="UP000010469"/>
    </source>
</evidence>
<evidence type="ECO:0000259" key="5">
    <source>
        <dbReference type="Pfam" id="PF11794"/>
    </source>
</evidence>
<dbReference type="Gene3D" id="1.10.3140.10">
    <property type="entry name" value="4-hydroxybutyryl-coa dehydratase, domain 1"/>
    <property type="match status" value="1"/>
</dbReference>
<dbReference type="FunCoup" id="L0A8S2">
    <property type="interactions" value="72"/>
</dbReference>
<dbReference type="RefSeq" id="WP_015231717.1">
    <property type="nucleotide sequence ID" value="NC_019791.1"/>
</dbReference>
<feature type="domain" description="HpaB/PvcC/4-BUDH N-terminal" evidence="5">
    <location>
        <begin position="4"/>
        <end position="277"/>
    </location>
</feature>
<sequence length="485" mass="54150">MLGTSNDYLNRLKEREKDIDIYVGGEKVEDVLNNPVIRPSINVITKTYELSLKNEYKGILTVMQDNEEINRLVYVEKSINDLIMRAESQRILNSHIGNCNYRCTGHDGINAVYASTYDIDSKLNTEYHKRFLRWLKDVQSKDLVVETAMTDVKGNRSKGPLEQKNDFAYVHVVERKKDGIIVRGAKMHITGAAIADEILVIPTKNMKQNERDYAVSFAIKPETKNVHFISSWHPMDIMKKVSKDLGTDIDYPLPFGHRNTYLIIFDDVFVPNDRVFMDGEYEFTGKLIEYFVSHHRAGGGPCKAGFADVILGSAALMADANGVLNASYIQDRLLDIMRHGESAYAAGLAAMVKGYRHPSGEYIPDFRLANITKLDSIEHLKEAIIASADIGGGITVNAPSSKDLNIEGLSNKIAEALKGNENYTAEERLRIARLLQLWVAGPHLVGLIQGGGPPAAELLALKNDMKNRLNDLIENAKIMAGIKKE</sequence>
<dbReference type="InterPro" id="IPR046373">
    <property type="entry name" value="Acyl-CoA_Oxase/DH_mid-dom_sf"/>
</dbReference>
<dbReference type="AlphaFoldDB" id="L0A8S2"/>
<dbReference type="OrthoDB" id="32865at2157"/>
<dbReference type="KEGG" id="clg:Calag_0024"/>
<reference evidence="7" key="1">
    <citation type="submission" date="2012-03" db="EMBL/GenBank/DDBJ databases">
        <title>Complete genome of Caldisphaera lagunensis DSM 15908.</title>
        <authorList>
            <person name="Lucas S."/>
            <person name="Copeland A."/>
            <person name="Lapidus A."/>
            <person name="Glavina del Rio T."/>
            <person name="Dalin E."/>
            <person name="Tice H."/>
            <person name="Bruce D."/>
            <person name="Goodwin L."/>
            <person name="Pitluck S."/>
            <person name="Peters L."/>
            <person name="Mikhailova N."/>
            <person name="Teshima H."/>
            <person name="Kyrpides N."/>
            <person name="Mavromatis K."/>
            <person name="Ivanova N."/>
            <person name="Brettin T."/>
            <person name="Detter J.C."/>
            <person name="Han C."/>
            <person name="Larimer F."/>
            <person name="Land M."/>
            <person name="Hauser L."/>
            <person name="Markowitz V."/>
            <person name="Cheng J.-F."/>
            <person name="Hugenholtz P."/>
            <person name="Woyke T."/>
            <person name="Wu D."/>
            <person name="Spring S."/>
            <person name="Schroeder M."/>
            <person name="Brambilla E."/>
            <person name="Klenk H.-P."/>
            <person name="Eisen J.A."/>
        </authorList>
    </citation>
    <scope>NUCLEOTIDE SEQUENCE [LARGE SCALE GENOMIC DNA]</scope>
    <source>
        <strain evidence="7">DSM 15908 / JCM 11604 / IC-154</strain>
    </source>
</reference>
<evidence type="ECO:0000256" key="3">
    <source>
        <dbReference type="ARBA" id="ARBA00023002"/>
    </source>
</evidence>
<dbReference type="EMBL" id="CP003378">
    <property type="protein sequence ID" value="AFZ69819.1"/>
    <property type="molecule type" value="Genomic_DNA"/>
</dbReference>
<dbReference type="PANTHER" id="PTHR36117">
    <property type="entry name" value="4-HYDROXYPHENYLACETATE 3-MONOOXYGENASE-RELATED"/>
    <property type="match status" value="1"/>
</dbReference>
<dbReference type="GO" id="GO:0016627">
    <property type="term" value="F:oxidoreductase activity, acting on the CH-CH group of donors"/>
    <property type="evidence" value="ECO:0007669"/>
    <property type="project" value="InterPro"/>
</dbReference>
<dbReference type="Pfam" id="PF11794">
    <property type="entry name" value="HpaB_N"/>
    <property type="match status" value="1"/>
</dbReference>
<evidence type="ECO:0000256" key="1">
    <source>
        <dbReference type="ARBA" id="ARBA00022630"/>
    </source>
</evidence>
<keyword evidence="7" id="KW-1185">Reference proteome</keyword>
<dbReference type="InterPro" id="IPR024674">
    <property type="entry name" value="HpaB/PvcC/4-BUDH_N"/>
</dbReference>
<dbReference type="Gene3D" id="1.20.140.10">
    <property type="entry name" value="Butyryl-CoA Dehydrogenase, subunit A, domain 3"/>
    <property type="match status" value="1"/>
</dbReference>
<dbReference type="STRING" id="1056495.Calag_0024"/>
<dbReference type="SUPFAM" id="SSF56645">
    <property type="entry name" value="Acyl-CoA dehydrogenase NM domain-like"/>
    <property type="match status" value="1"/>
</dbReference>
<dbReference type="InterPro" id="IPR036250">
    <property type="entry name" value="AcylCo_DH-like_C"/>
</dbReference>
<gene>
    <name evidence="6" type="ordered locus">Calag_0024</name>
</gene>
<accession>L0A8S2</accession>
<keyword evidence="3" id="KW-0560">Oxidoreductase</keyword>
<dbReference type="PANTHER" id="PTHR36117:SF3">
    <property type="entry name" value="4-HYDROXYPHENYLACETATE 3-MONOOXYGENASE-RELATED"/>
    <property type="match status" value="1"/>
</dbReference>
<dbReference type="eggNOG" id="arCOG02143">
    <property type="taxonomic scope" value="Archaea"/>
</dbReference>
<evidence type="ECO:0000259" key="4">
    <source>
        <dbReference type="Pfam" id="PF03241"/>
    </source>
</evidence>
<evidence type="ECO:0000313" key="6">
    <source>
        <dbReference type="EMBL" id="AFZ69819.1"/>
    </source>
</evidence>
<dbReference type="Pfam" id="PF03241">
    <property type="entry name" value="HpaB"/>
    <property type="match status" value="1"/>
</dbReference>
<dbReference type="InterPro" id="IPR009100">
    <property type="entry name" value="AcylCoA_DH/oxidase_NM_dom_sf"/>
</dbReference>
<dbReference type="Gene3D" id="2.40.110.10">
    <property type="entry name" value="Butyryl-CoA Dehydrogenase, subunit A, domain 2"/>
    <property type="match status" value="1"/>
</dbReference>